<keyword evidence="1" id="KW-0732">Signal</keyword>
<keyword evidence="3" id="KW-1185">Reference proteome</keyword>
<proteinExistence type="predicted"/>
<dbReference type="ESTHER" id="9gamm-a0y831">
    <property type="family name" value="Duf_3530"/>
</dbReference>
<dbReference type="OrthoDB" id="9776279at2"/>
<organism evidence="2 3">
    <name type="scientific">marine gamma proteobacterium HTCC2143</name>
    <dbReference type="NCBI Taxonomy" id="247633"/>
    <lineage>
        <taxon>Bacteria</taxon>
        <taxon>Pseudomonadati</taxon>
        <taxon>Pseudomonadota</taxon>
        <taxon>Gammaproteobacteria</taxon>
        <taxon>Cellvibrionales</taxon>
        <taxon>Spongiibacteraceae</taxon>
        <taxon>BD1-7 clade</taxon>
    </lineage>
</organism>
<dbReference type="STRING" id="247633.GP2143_13556"/>
<dbReference type="AlphaFoldDB" id="A0Y831"/>
<dbReference type="InterPro" id="IPR029058">
    <property type="entry name" value="AB_hydrolase_fold"/>
</dbReference>
<dbReference type="Pfam" id="PF12048">
    <property type="entry name" value="DUF3530"/>
    <property type="match status" value="2"/>
</dbReference>
<dbReference type="eggNOG" id="COG1073">
    <property type="taxonomic scope" value="Bacteria"/>
</dbReference>
<feature type="chain" id="PRO_5002630604" description="Alpha/beta hydrolase" evidence="1">
    <location>
        <begin position="21"/>
        <end position="261"/>
    </location>
</feature>
<evidence type="ECO:0000313" key="3">
    <source>
        <dbReference type="Proteomes" id="UP000004931"/>
    </source>
</evidence>
<dbReference type="Proteomes" id="UP000004931">
    <property type="component" value="Unassembled WGS sequence"/>
</dbReference>
<sequence length="261" mass="28428">MTKTILTLLSLLCIPALSLAQGTGQDTGKESLFDQQVAEQEKVWLNVGEQQQLAFYLTESSGTAYGGVLLIPDIAKHPATLGSINTMRIALSKHHWSTLALNMGGANEAQSLDLIAAGIQFFNEKEIYNIAILGEGRGAAHAILYLASKPPTDANSAKTDRISALIMVDAHNSTSDNEAHILQKLAEVAIPVLDAFSNGDYIEQRQADKRKDTARETLNKTYHQVRLPQASGEQQNGDNRVTKRIRGWLDKNIANLTAPLI</sequence>
<dbReference type="SUPFAM" id="SSF53474">
    <property type="entry name" value="alpha/beta-Hydrolases"/>
    <property type="match status" value="1"/>
</dbReference>
<comment type="caution">
    <text evidence="2">The sequence shown here is derived from an EMBL/GenBank/DDBJ whole genome shotgun (WGS) entry which is preliminary data.</text>
</comment>
<dbReference type="InterPro" id="IPR022529">
    <property type="entry name" value="DUF3530"/>
</dbReference>
<accession>A0Y831</accession>
<dbReference type="Gene3D" id="3.40.50.1820">
    <property type="entry name" value="alpha/beta hydrolase"/>
    <property type="match status" value="1"/>
</dbReference>
<evidence type="ECO:0000256" key="1">
    <source>
        <dbReference type="SAM" id="SignalP"/>
    </source>
</evidence>
<protein>
    <recommendedName>
        <fullName evidence="4">Alpha/beta hydrolase</fullName>
    </recommendedName>
</protein>
<reference evidence="2 3" key="1">
    <citation type="journal article" date="2010" name="J. Bacteriol.">
        <title>Genome sequence of the oligotrophic marine Gammaproteobacterium HTCC2143, isolated from the Oregon Coast.</title>
        <authorList>
            <person name="Oh H.M."/>
            <person name="Kang I."/>
            <person name="Ferriera S."/>
            <person name="Giovannoni S.J."/>
            <person name="Cho J.C."/>
        </authorList>
    </citation>
    <scope>NUCLEOTIDE SEQUENCE [LARGE SCALE GENOMIC DNA]</scope>
    <source>
        <strain evidence="2 3">HTCC2143</strain>
    </source>
</reference>
<dbReference type="EMBL" id="AAVT01000001">
    <property type="protein sequence ID" value="EAW32285.1"/>
    <property type="molecule type" value="Genomic_DNA"/>
</dbReference>
<evidence type="ECO:0000313" key="2">
    <source>
        <dbReference type="EMBL" id="EAW32285.1"/>
    </source>
</evidence>
<name>A0Y831_9GAMM</name>
<feature type="signal peptide" evidence="1">
    <location>
        <begin position="1"/>
        <end position="20"/>
    </location>
</feature>
<evidence type="ECO:0008006" key="4">
    <source>
        <dbReference type="Google" id="ProtNLM"/>
    </source>
</evidence>
<gene>
    <name evidence="2" type="ORF">GP2143_13556</name>
</gene>